<dbReference type="InterPro" id="IPR029060">
    <property type="entry name" value="PIN-like_dom_sf"/>
</dbReference>
<name>A0A8J7URZ0_METVO</name>
<dbReference type="GO" id="GO:0017108">
    <property type="term" value="F:5'-flap endonuclease activity"/>
    <property type="evidence" value="ECO:0007669"/>
    <property type="project" value="UniProtKB-UniRule"/>
</dbReference>
<keyword evidence="5 12" id="KW-0227">DNA damage</keyword>
<dbReference type="GO" id="GO:0003677">
    <property type="term" value="F:DNA binding"/>
    <property type="evidence" value="ECO:0007669"/>
    <property type="project" value="UniProtKB-UniRule"/>
</dbReference>
<dbReference type="GO" id="GO:0043137">
    <property type="term" value="P:DNA replication, removal of RNA primer"/>
    <property type="evidence" value="ECO:0007669"/>
    <property type="project" value="UniProtKB-UniRule"/>
</dbReference>
<feature type="binding site" evidence="12">
    <location>
        <position position="27"/>
    </location>
    <ligand>
        <name>Mg(2+)</name>
        <dbReference type="ChEBI" id="CHEBI:18420"/>
        <label>1</label>
    </ligand>
</feature>
<dbReference type="FunFam" id="3.40.50.1010:FF:000016">
    <property type="entry name" value="Flap endonuclease 1"/>
    <property type="match status" value="1"/>
</dbReference>
<dbReference type="SMART" id="SM00485">
    <property type="entry name" value="XPGN"/>
    <property type="match status" value="1"/>
</dbReference>
<dbReference type="SMART" id="SM00279">
    <property type="entry name" value="HhH2"/>
    <property type="match status" value="1"/>
</dbReference>
<evidence type="ECO:0000259" key="13">
    <source>
        <dbReference type="SMART" id="SM00484"/>
    </source>
</evidence>
<keyword evidence="3 12" id="KW-0479">Metal-binding</keyword>
<proteinExistence type="inferred from homology"/>
<evidence type="ECO:0000256" key="1">
    <source>
        <dbReference type="ARBA" id="ARBA00022705"/>
    </source>
</evidence>
<evidence type="ECO:0000256" key="3">
    <source>
        <dbReference type="ARBA" id="ARBA00022723"/>
    </source>
</evidence>
<keyword evidence="7 12" id="KW-0269">Exonuclease</keyword>
<comment type="similarity">
    <text evidence="12">Belongs to the XPG/RAD2 endonuclease family. FEN1 subfamily.</text>
</comment>
<dbReference type="InterPro" id="IPR006085">
    <property type="entry name" value="XPG_DNA_repair_N"/>
</dbReference>
<evidence type="ECO:0000256" key="4">
    <source>
        <dbReference type="ARBA" id="ARBA00022759"/>
    </source>
</evidence>
<dbReference type="GO" id="GO:0000287">
    <property type="term" value="F:magnesium ion binding"/>
    <property type="evidence" value="ECO:0007669"/>
    <property type="project" value="UniProtKB-UniRule"/>
</dbReference>
<feature type="binding site" evidence="12">
    <location>
        <position position="80"/>
    </location>
    <ligand>
        <name>Mg(2+)</name>
        <dbReference type="ChEBI" id="CHEBI:18420"/>
        <label>1</label>
    </ligand>
</feature>
<dbReference type="EMBL" id="JAGGMV010000001">
    <property type="protein sequence ID" value="MBP2201087.1"/>
    <property type="molecule type" value="Genomic_DNA"/>
</dbReference>
<evidence type="ECO:0000313" key="15">
    <source>
        <dbReference type="EMBL" id="MBP2201087.1"/>
    </source>
</evidence>
<protein>
    <recommendedName>
        <fullName evidence="12">Flap endonuclease 1</fullName>
        <shortName evidence="12">FEN-1</shortName>
        <ecNumber evidence="12">3.1.-.-</ecNumber>
    </recommendedName>
    <alternativeName>
        <fullName evidence="12">Flap structure-specific endonuclease 1</fullName>
    </alternativeName>
</protein>
<dbReference type="GO" id="GO:0008409">
    <property type="term" value="F:5'-3' exonuclease activity"/>
    <property type="evidence" value="ECO:0007669"/>
    <property type="project" value="UniProtKB-UniRule"/>
</dbReference>
<keyword evidence="4 12" id="KW-0255">Endonuclease</keyword>
<feature type="binding site" evidence="12">
    <location>
        <position position="173"/>
    </location>
    <ligand>
        <name>Mg(2+)</name>
        <dbReference type="ChEBI" id="CHEBI:18420"/>
        <label>2</label>
    </ligand>
</feature>
<keyword evidence="1 12" id="KW-0235">DNA replication</keyword>
<dbReference type="InterPro" id="IPR023426">
    <property type="entry name" value="Flap_endonuc"/>
</dbReference>
<feature type="domain" description="XPG N-terminal" evidence="14">
    <location>
        <begin position="1"/>
        <end position="101"/>
    </location>
</feature>
<dbReference type="Gene3D" id="3.40.50.1010">
    <property type="entry name" value="5'-nuclease"/>
    <property type="match status" value="1"/>
</dbReference>
<evidence type="ECO:0000256" key="2">
    <source>
        <dbReference type="ARBA" id="ARBA00022722"/>
    </source>
</evidence>
<evidence type="ECO:0000259" key="14">
    <source>
        <dbReference type="SMART" id="SM00485"/>
    </source>
</evidence>
<dbReference type="GO" id="GO:0006281">
    <property type="term" value="P:DNA repair"/>
    <property type="evidence" value="ECO:0007669"/>
    <property type="project" value="UniProtKB-UniRule"/>
</dbReference>
<keyword evidence="9 12" id="KW-0234">DNA repair</keyword>
<dbReference type="Proteomes" id="UP000740329">
    <property type="component" value="Unassembled WGS sequence"/>
</dbReference>
<dbReference type="InterPro" id="IPR006084">
    <property type="entry name" value="XPG/Rad2"/>
</dbReference>
<dbReference type="HAMAP" id="MF_00614">
    <property type="entry name" value="Fen"/>
    <property type="match status" value="1"/>
</dbReference>
<evidence type="ECO:0000256" key="12">
    <source>
        <dbReference type="HAMAP-Rule" id="MF_00614"/>
    </source>
</evidence>
<dbReference type="InterPro" id="IPR008918">
    <property type="entry name" value="HhH2"/>
</dbReference>
<dbReference type="CDD" id="cd09867">
    <property type="entry name" value="PIN_FEN1"/>
    <property type="match status" value="1"/>
</dbReference>
<dbReference type="OrthoDB" id="9593at2157"/>
<dbReference type="InterPro" id="IPR006086">
    <property type="entry name" value="XPG-I_dom"/>
</dbReference>
<organism evidence="15 16">
    <name type="scientific">Methanococcus voltae</name>
    <dbReference type="NCBI Taxonomy" id="2188"/>
    <lineage>
        <taxon>Archaea</taxon>
        <taxon>Methanobacteriati</taxon>
        <taxon>Methanobacteriota</taxon>
        <taxon>Methanomada group</taxon>
        <taxon>Methanococci</taxon>
        <taxon>Methanococcales</taxon>
        <taxon>Methanococcaceae</taxon>
        <taxon>Methanococcus</taxon>
    </lineage>
</organism>
<dbReference type="Pfam" id="PF00867">
    <property type="entry name" value="XPG_I"/>
    <property type="match status" value="1"/>
</dbReference>
<dbReference type="EC" id="3.1.-.-" evidence="12"/>
<keyword evidence="2 12" id="KW-0540">Nuclease</keyword>
<keyword evidence="8 12" id="KW-0460">Magnesium</keyword>
<feature type="binding site" evidence="12">
    <location>
        <position position="152"/>
    </location>
    <ligand>
        <name>Mg(2+)</name>
        <dbReference type="ChEBI" id="CHEBI:18420"/>
        <label>1</label>
    </ligand>
</feature>
<dbReference type="SUPFAM" id="SSF47807">
    <property type="entry name" value="5' to 3' exonuclease, C-terminal subdomain"/>
    <property type="match status" value="1"/>
</dbReference>
<dbReference type="AlphaFoldDB" id="A0A8J7URZ0"/>
<dbReference type="InterPro" id="IPR036279">
    <property type="entry name" value="5-3_exonuclease_C_sf"/>
</dbReference>
<dbReference type="Pfam" id="PF00752">
    <property type="entry name" value="XPG_N"/>
    <property type="match status" value="1"/>
</dbReference>
<feature type="binding site" evidence="12">
    <location>
        <position position="225"/>
    </location>
    <ligand>
        <name>Mg(2+)</name>
        <dbReference type="ChEBI" id="CHEBI:18420"/>
        <label>2</label>
    </ligand>
</feature>
<dbReference type="PANTHER" id="PTHR11081:SF9">
    <property type="entry name" value="FLAP ENDONUCLEASE 1"/>
    <property type="match status" value="1"/>
</dbReference>
<evidence type="ECO:0000256" key="5">
    <source>
        <dbReference type="ARBA" id="ARBA00022763"/>
    </source>
</evidence>
<evidence type="ECO:0000313" key="16">
    <source>
        <dbReference type="Proteomes" id="UP000740329"/>
    </source>
</evidence>
<feature type="domain" description="XPG-I" evidence="13">
    <location>
        <begin position="140"/>
        <end position="210"/>
    </location>
</feature>
<dbReference type="RefSeq" id="WP_209590553.1">
    <property type="nucleotide sequence ID" value="NZ_JAGGMU010000001.1"/>
</dbReference>
<dbReference type="NCBIfam" id="TIGR03674">
    <property type="entry name" value="fen_arch"/>
    <property type="match status" value="1"/>
</dbReference>
<evidence type="ECO:0000256" key="6">
    <source>
        <dbReference type="ARBA" id="ARBA00022801"/>
    </source>
</evidence>
<evidence type="ECO:0000256" key="10">
    <source>
        <dbReference type="ARBA" id="ARBA00024702"/>
    </source>
</evidence>
<evidence type="ECO:0000256" key="7">
    <source>
        <dbReference type="ARBA" id="ARBA00022839"/>
    </source>
</evidence>
<dbReference type="Gene3D" id="1.10.150.20">
    <property type="entry name" value="5' to 3' exonuclease, C-terminal subdomain"/>
    <property type="match status" value="1"/>
</dbReference>
<comment type="cofactor">
    <cofactor evidence="12">
        <name>Mg(2+)</name>
        <dbReference type="ChEBI" id="CHEBI:18420"/>
    </cofactor>
    <text evidence="12">Binds 2 magnesium ions per subunit. They probably participate in the reaction catalyzed by the enzyme. May bind an additional third magnesium ion after substrate binding.</text>
</comment>
<feature type="region of interest" description="N-domain" evidence="12">
    <location>
        <begin position="1"/>
        <end position="98"/>
    </location>
</feature>
<dbReference type="SUPFAM" id="SSF88723">
    <property type="entry name" value="PIN domain-like"/>
    <property type="match status" value="1"/>
</dbReference>
<feature type="binding site" evidence="12">
    <location>
        <position position="175"/>
    </location>
    <ligand>
        <name>Mg(2+)</name>
        <dbReference type="ChEBI" id="CHEBI:18420"/>
        <label>2</label>
    </ligand>
</feature>
<comment type="subunit">
    <text evidence="11 12">Interacts with PCNA. PCNA stimulates the nuclease activity without altering cleavage specificity.</text>
</comment>
<comment type="caution">
    <text evidence="15">The sequence shown here is derived from an EMBL/GenBank/DDBJ whole genome shotgun (WGS) entry which is preliminary data.</text>
</comment>
<dbReference type="SMART" id="SM00484">
    <property type="entry name" value="XPGI"/>
    <property type="match status" value="1"/>
</dbReference>
<feature type="binding site" evidence="12">
    <location>
        <position position="154"/>
    </location>
    <ligand>
        <name>Mg(2+)</name>
        <dbReference type="ChEBI" id="CHEBI:18420"/>
        <label>1</label>
    </ligand>
</feature>
<sequence>MGVQLNEIISKKSISKKELNNKKIAIDAMNVIYQFLSSIRLRDGTPLKNSSGEVTSAYNGIFYKTINMLEMGLTPIWVFDGQAHELKEVTREERRKTRQKALSEYLVAKKEEDTEKMQKFAKRMNYLDTNMILNCKRLLDLMGVPHLTSGSEGEAQCAEIVKNGDAFAVVSQDYDSLLYGADKVIKNMTSSGSKELEYIELSEVLEELGVNRSQLIDMSILIGTDYNPKGVKGLGPKKALEIVKTNQMEKYVPEIENYSEIRKIFDKPELSEYKKGDLKLKRPNLEGIFKFLVEENDFSEDRVKSSSEKLDGLIKNKLSQSSIDSWF</sequence>
<evidence type="ECO:0000256" key="8">
    <source>
        <dbReference type="ARBA" id="ARBA00022842"/>
    </source>
</evidence>
<comment type="caution">
    <text evidence="12">Lacks conserved residue(s) required for the propagation of feature annotation.</text>
</comment>
<evidence type="ECO:0000256" key="9">
    <source>
        <dbReference type="ARBA" id="ARBA00023204"/>
    </source>
</evidence>
<dbReference type="PRINTS" id="PR00853">
    <property type="entry name" value="XPGRADSUPER"/>
</dbReference>
<comment type="function">
    <text evidence="10">Structure-specific nuclease with 5'-flap endonuclease and 5'-3' exonuclease activities involved in DNA replication and repair. During DNA replication, cleaves the 5'-overhanging flap structure that is generated by displacement synthesis when DNA polymerase encounters the 5'-end of a downstream Okazaki fragment. Binds the unpaired 3'-DNA end and kinks the DNA to facilitate 5' cleavage specificity. Cleaves one nucleotide into the double-stranded DNA from the junction in flap DNA, leaving a nick for ligation. Also involved in the base excision repair (BER) pathway. Acts as a genome stabilization factor that prevents flaps from equilibrating into structures that lead to duplications and deletions. Also possesses 5'-3' exonuclease activity on nicked or gapped double-stranded DNA.</text>
</comment>
<keyword evidence="6 12" id="KW-0378">Hydrolase</keyword>
<evidence type="ECO:0000256" key="11">
    <source>
        <dbReference type="ARBA" id="ARBA00065981"/>
    </source>
</evidence>
<feature type="region of interest" description="Interaction with PCNA" evidence="12">
    <location>
        <begin position="319"/>
        <end position="327"/>
    </location>
</feature>
<accession>A0A8J7URZ0</accession>
<dbReference type="PANTHER" id="PTHR11081">
    <property type="entry name" value="FLAP ENDONUCLEASE FAMILY MEMBER"/>
    <property type="match status" value="1"/>
</dbReference>
<comment type="function">
    <text evidence="12">Structure-specific nuclease with 5'-flap endonuclease and 5'-3' exonuclease activities involved in DNA replication and repair. During DNA replication, cleaves the 5'-overhanging flap structure that is generated by displacement synthesis when DNA polymerase encounters the 5'-end of a downstream Okazaki fragment. Binds the unpaired 3'-DNA end and kinks the DNA to facilitate 5' cleavage specificity. Cleaves one nucleotide into the double-stranded DNA from the junction in flap DNA, leaving a nick for ligation. Also involved in the base excision repair (BER) pathway. Acts as a genome stabilization factor that prevents flaps from equilibrating into structurs that lead to duplications and deletions. Also possesses 5'-3' exonuclease activity on nicked or gapped double-stranded DNA.</text>
</comment>
<reference evidence="15" key="1">
    <citation type="submission" date="2021-03" db="EMBL/GenBank/DDBJ databases">
        <title>Genomic Encyclopedia of Type Strains, Phase IV (KMG-V): Genome sequencing to study the core and pangenomes of soil and plant-associated prokaryotes.</title>
        <authorList>
            <person name="Whitman W."/>
        </authorList>
    </citation>
    <scope>NUCLEOTIDE SEQUENCE</scope>
    <source>
        <strain evidence="15">C4</strain>
    </source>
</reference>
<dbReference type="InterPro" id="IPR019973">
    <property type="entry name" value="Flap_endonuc_arc"/>
</dbReference>
<gene>
    <name evidence="12" type="primary">fen</name>
    <name evidence="15" type="ORF">J3E07_000485</name>
</gene>